<reference evidence="2 3" key="1">
    <citation type="journal article" date="2014" name="PLoS Genet.">
        <title>Hidden diversity in honey bee gut symbionts detected by single-cell genomics.</title>
        <authorList>
            <person name="Engel P."/>
            <person name="Stepanauskas R."/>
            <person name="Moran N."/>
        </authorList>
    </citation>
    <scope>NUCLEOTIDE SEQUENCE [LARGE SCALE GENOMIC DNA]</scope>
    <source>
        <strain evidence="2 3">SCGC AB-598-J21</strain>
    </source>
</reference>
<proteinExistence type="predicted"/>
<organism evidence="2 3">
    <name type="scientific">Snodgrassella alvi SCGC AB-598-J21</name>
    <dbReference type="NCBI Taxonomy" id="1385367"/>
    <lineage>
        <taxon>Bacteria</taxon>
        <taxon>Pseudomonadati</taxon>
        <taxon>Pseudomonadota</taxon>
        <taxon>Betaproteobacteria</taxon>
        <taxon>Neisseriales</taxon>
        <taxon>Neisseriaceae</taxon>
        <taxon>Snodgrassella</taxon>
    </lineage>
</organism>
<dbReference type="EMBL" id="AVQL01000449">
    <property type="protein sequence ID" value="KEQ00547.1"/>
    <property type="molecule type" value="Genomic_DNA"/>
</dbReference>
<sequence length="168" mass="18952">MISMLWKKILWWPCFCVSILAGCAQVTPPVAEERECDSRAMAMALLQSNQPYGTNNVRCAVSSKNLPVMKPERTAPPEVSLRIERSVTEVSKCLHEKFQSRFKLPQEFYKISSYPNGTQTLALVNPFTQTEGLQIDVVKAGMSQSIVNLYSNGMTLSEAWKKFPELCR</sequence>
<evidence type="ECO:0000256" key="1">
    <source>
        <dbReference type="SAM" id="SignalP"/>
    </source>
</evidence>
<dbReference type="PROSITE" id="PS51257">
    <property type="entry name" value="PROKAR_LIPOPROTEIN"/>
    <property type="match status" value="1"/>
</dbReference>
<gene>
    <name evidence="2" type="ORF">SASC598J21_016930</name>
</gene>
<protein>
    <recommendedName>
        <fullName evidence="4">Lipoprotein</fullName>
    </recommendedName>
</protein>
<evidence type="ECO:0000313" key="3">
    <source>
        <dbReference type="Proteomes" id="UP000027644"/>
    </source>
</evidence>
<name>A0A074V9J8_9NEIS</name>
<comment type="caution">
    <text evidence="2">The sequence shown here is derived from an EMBL/GenBank/DDBJ whole genome shotgun (WGS) entry which is preliminary data.</text>
</comment>
<keyword evidence="1" id="KW-0732">Signal</keyword>
<accession>A0A074V9J8</accession>
<feature type="chain" id="PRO_5001700507" description="Lipoprotein" evidence="1">
    <location>
        <begin position="24"/>
        <end position="168"/>
    </location>
</feature>
<dbReference type="AlphaFoldDB" id="A0A074V9J8"/>
<feature type="signal peptide" evidence="1">
    <location>
        <begin position="1"/>
        <end position="23"/>
    </location>
</feature>
<evidence type="ECO:0008006" key="4">
    <source>
        <dbReference type="Google" id="ProtNLM"/>
    </source>
</evidence>
<dbReference type="Proteomes" id="UP000027644">
    <property type="component" value="Unassembled WGS sequence"/>
</dbReference>
<evidence type="ECO:0000313" key="2">
    <source>
        <dbReference type="EMBL" id="KEQ00547.1"/>
    </source>
</evidence>